<protein>
    <submittedName>
        <fullName evidence="1">Uncharacterized protein</fullName>
    </submittedName>
</protein>
<evidence type="ECO:0000313" key="2">
    <source>
        <dbReference type="Proteomes" id="UP000276133"/>
    </source>
</evidence>
<gene>
    <name evidence="1" type="ORF">BpHYR1_014964</name>
</gene>
<proteinExistence type="predicted"/>
<comment type="caution">
    <text evidence="1">The sequence shown here is derived from an EMBL/GenBank/DDBJ whole genome shotgun (WGS) entry which is preliminary data.</text>
</comment>
<dbReference type="AlphaFoldDB" id="A0A3M7QUF2"/>
<keyword evidence="2" id="KW-1185">Reference proteome</keyword>
<dbReference type="EMBL" id="REGN01005156">
    <property type="protein sequence ID" value="RNA14585.1"/>
    <property type="molecule type" value="Genomic_DNA"/>
</dbReference>
<reference evidence="1 2" key="1">
    <citation type="journal article" date="2018" name="Sci. Rep.">
        <title>Genomic signatures of local adaptation to the degree of environmental predictability in rotifers.</title>
        <authorList>
            <person name="Franch-Gras L."/>
            <person name="Hahn C."/>
            <person name="Garcia-Roger E.M."/>
            <person name="Carmona M.J."/>
            <person name="Serra M."/>
            <person name="Gomez A."/>
        </authorList>
    </citation>
    <scope>NUCLEOTIDE SEQUENCE [LARGE SCALE GENOMIC DNA]</scope>
    <source>
        <strain evidence="1">HYR1</strain>
    </source>
</reference>
<sequence>MNPISLYHSNMAHKAEFESDFWNFNAQVEIDFSDSLIYRMIDIRLLMKSCRINLSIWFLIILSMMSQKNRVYTPRHEPKIQQYLIEKAWQIILFYLRMNKFSIDLENPLIKLSNAHFCGLNHQNETRNESFKTIAKSTSIKYLIFIKEFIILMVACLYVSKVVSYPMSSIEDDTHPARAKSRFISANQLKKEIIKELLNSYESIGNDDLKRDLTDYLFSKKSLSNISAKRGMKGFNCLYFDVSLNAEKGFEKT</sequence>
<evidence type="ECO:0000313" key="1">
    <source>
        <dbReference type="EMBL" id="RNA14585.1"/>
    </source>
</evidence>
<name>A0A3M7QUF2_BRAPC</name>
<organism evidence="1 2">
    <name type="scientific">Brachionus plicatilis</name>
    <name type="common">Marine rotifer</name>
    <name type="synonym">Brachionus muelleri</name>
    <dbReference type="NCBI Taxonomy" id="10195"/>
    <lineage>
        <taxon>Eukaryota</taxon>
        <taxon>Metazoa</taxon>
        <taxon>Spiralia</taxon>
        <taxon>Gnathifera</taxon>
        <taxon>Rotifera</taxon>
        <taxon>Eurotatoria</taxon>
        <taxon>Monogononta</taxon>
        <taxon>Pseudotrocha</taxon>
        <taxon>Ploima</taxon>
        <taxon>Brachionidae</taxon>
        <taxon>Brachionus</taxon>
    </lineage>
</organism>
<dbReference type="Proteomes" id="UP000276133">
    <property type="component" value="Unassembled WGS sequence"/>
</dbReference>
<accession>A0A3M7QUF2</accession>